<evidence type="ECO:0000256" key="1">
    <source>
        <dbReference type="ARBA" id="ARBA00022617"/>
    </source>
</evidence>
<feature type="domain" description="Cytochrome c" evidence="5">
    <location>
        <begin position="18"/>
        <end position="129"/>
    </location>
</feature>
<dbReference type="GO" id="GO:0020037">
    <property type="term" value="F:heme binding"/>
    <property type="evidence" value="ECO:0007669"/>
    <property type="project" value="InterPro"/>
</dbReference>
<dbReference type="PANTHER" id="PTHR35008">
    <property type="entry name" value="BLL4482 PROTEIN-RELATED"/>
    <property type="match status" value="1"/>
</dbReference>
<dbReference type="OrthoDB" id="9811281at2"/>
<dbReference type="InterPro" id="IPR051459">
    <property type="entry name" value="Cytochrome_c-type_DH"/>
</dbReference>
<keyword evidence="1 4" id="KW-0349">Heme</keyword>
<dbReference type="PANTHER" id="PTHR35008:SF4">
    <property type="entry name" value="BLL4482 PROTEIN"/>
    <property type="match status" value="1"/>
</dbReference>
<evidence type="ECO:0000313" key="7">
    <source>
        <dbReference type="Proteomes" id="UP000248925"/>
    </source>
</evidence>
<keyword evidence="3 4" id="KW-0408">Iron</keyword>
<sequence length="155" mass="16464">MFACLCLSATTAQGADGATVARGKYLVQFGGCSDCHTPGYFLGKVDMSRYLGGSDVGFRIPPGTFVGPNLTPDKETGLGKWSVEDIVKALRTGVTPEGRVLAEIMPWKDFAHLTIADSRSIALYLKSLPPISNKVPEPLGPKEKPTFPVLAVVAP</sequence>
<dbReference type="GO" id="GO:0046872">
    <property type="term" value="F:metal ion binding"/>
    <property type="evidence" value="ECO:0007669"/>
    <property type="project" value="UniProtKB-KW"/>
</dbReference>
<dbReference type="AlphaFoldDB" id="A0A2W4DMZ9"/>
<dbReference type="InterPro" id="IPR009056">
    <property type="entry name" value="Cyt_c-like_dom"/>
</dbReference>
<evidence type="ECO:0000259" key="5">
    <source>
        <dbReference type="PROSITE" id="PS51007"/>
    </source>
</evidence>
<evidence type="ECO:0000256" key="2">
    <source>
        <dbReference type="ARBA" id="ARBA00022723"/>
    </source>
</evidence>
<comment type="caution">
    <text evidence="6">The sequence shown here is derived from an EMBL/GenBank/DDBJ whole genome shotgun (WGS) entry which is preliminary data.</text>
</comment>
<keyword evidence="7" id="KW-1185">Reference proteome</keyword>
<evidence type="ECO:0000313" key="6">
    <source>
        <dbReference type="EMBL" id="PZM17314.1"/>
    </source>
</evidence>
<evidence type="ECO:0000256" key="3">
    <source>
        <dbReference type="ARBA" id="ARBA00023004"/>
    </source>
</evidence>
<name>A0A2W4DMZ9_9HYPH</name>
<dbReference type="EMBL" id="PCDP01000001">
    <property type="protein sequence ID" value="PZM17314.1"/>
    <property type="molecule type" value="Genomic_DNA"/>
</dbReference>
<dbReference type="SUPFAM" id="SSF46626">
    <property type="entry name" value="Cytochrome c"/>
    <property type="match status" value="1"/>
</dbReference>
<dbReference type="Gene3D" id="1.10.760.10">
    <property type="entry name" value="Cytochrome c-like domain"/>
    <property type="match status" value="1"/>
</dbReference>
<keyword evidence="2 4" id="KW-0479">Metal-binding</keyword>
<dbReference type="PROSITE" id="PS51007">
    <property type="entry name" value="CYTC"/>
    <property type="match status" value="1"/>
</dbReference>
<gene>
    <name evidence="6" type="ORF">CPY51_02365</name>
</gene>
<proteinExistence type="predicted"/>
<organism evidence="6 7">
    <name type="scientific">Rhizobium tubonense</name>
    <dbReference type="NCBI Taxonomy" id="484088"/>
    <lineage>
        <taxon>Bacteria</taxon>
        <taxon>Pseudomonadati</taxon>
        <taxon>Pseudomonadota</taxon>
        <taxon>Alphaproteobacteria</taxon>
        <taxon>Hyphomicrobiales</taxon>
        <taxon>Rhizobiaceae</taxon>
        <taxon>Rhizobium/Agrobacterium group</taxon>
        <taxon>Rhizobium</taxon>
    </lineage>
</organism>
<dbReference type="Proteomes" id="UP000248925">
    <property type="component" value="Unassembled WGS sequence"/>
</dbReference>
<accession>A0A2W4DMZ9</accession>
<protein>
    <submittedName>
        <fullName evidence="6">Cytochrome C</fullName>
    </submittedName>
</protein>
<reference evidence="6 7" key="1">
    <citation type="journal article" date="2018" name="Sci. Rep.">
        <title>Rhizobium tumorigenes sp. nov., a novel plant tumorigenic bacterium isolated from cane gall tumors on thornless blackberry.</title>
        <authorList>
            <person name="Kuzmanovi N."/>
            <person name="Smalla K."/>
            <person name="Gronow S."/>
            <person name="PuBawska J."/>
        </authorList>
    </citation>
    <scope>NUCLEOTIDE SEQUENCE [LARGE SCALE GENOMIC DNA]</scope>
    <source>
        <strain evidence="6 7">CCBAU 85046</strain>
    </source>
</reference>
<evidence type="ECO:0000256" key="4">
    <source>
        <dbReference type="PROSITE-ProRule" id="PRU00433"/>
    </source>
</evidence>
<dbReference type="GO" id="GO:0009055">
    <property type="term" value="F:electron transfer activity"/>
    <property type="evidence" value="ECO:0007669"/>
    <property type="project" value="InterPro"/>
</dbReference>
<dbReference type="InterPro" id="IPR036909">
    <property type="entry name" value="Cyt_c-like_dom_sf"/>
</dbReference>